<dbReference type="RefSeq" id="WP_070743353.1">
    <property type="nucleotide sequence ID" value="NZ_MDZA01000167.1"/>
</dbReference>
<dbReference type="PANTHER" id="PTHR48098:SF3">
    <property type="entry name" value="IRON(III) ENTEROBACTIN ESTERASE"/>
    <property type="match status" value="1"/>
</dbReference>
<dbReference type="AlphaFoldDB" id="A0A1G1THC1"/>
<dbReference type="OrthoDB" id="9775130at2"/>
<dbReference type="EMBL" id="MDZA01000167">
    <property type="protein sequence ID" value="OGX90282.1"/>
    <property type="molecule type" value="Genomic_DNA"/>
</dbReference>
<accession>A0A1G1THC1</accession>
<dbReference type="Proteomes" id="UP000177506">
    <property type="component" value="Unassembled WGS sequence"/>
</dbReference>
<protein>
    <submittedName>
        <fullName evidence="1">Esterase</fullName>
    </submittedName>
</protein>
<dbReference type="InterPro" id="IPR029058">
    <property type="entry name" value="AB_hydrolase_fold"/>
</dbReference>
<dbReference type="PANTHER" id="PTHR48098">
    <property type="entry name" value="ENTEROCHELIN ESTERASE-RELATED"/>
    <property type="match status" value="1"/>
</dbReference>
<comment type="caution">
    <text evidence="1">The sequence shown here is derived from an EMBL/GenBank/DDBJ whole genome shotgun (WGS) entry which is preliminary data.</text>
</comment>
<gene>
    <name evidence="1" type="ORF">BEN49_23225</name>
</gene>
<dbReference type="Pfam" id="PF00756">
    <property type="entry name" value="Esterase"/>
    <property type="match status" value="1"/>
</dbReference>
<proteinExistence type="predicted"/>
<dbReference type="InterPro" id="IPR050583">
    <property type="entry name" value="Mycobacterial_A85_antigen"/>
</dbReference>
<dbReference type="InterPro" id="IPR000801">
    <property type="entry name" value="Esterase-like"/>
</dbReference>
<organism evidence="1 2">
    <name type="scientific">Hymenobacter coccineus</name>
    <dbReference type="NCBI Taxonomy" id="1908235"/>
    <lineage>
        <taxon>Bacteria</taxon>
        <taxon>Pseudomonadati</taxon>
        <taxon>Bacteroidota</taxon>
        <taxon>Cytophagia</taxon>
        <taxon>Cytophagales</taxon>
        <taxon>Hymenobacteraceae</taxon>
        <taxon>Hymenobacter</taxon>
    </lineage>
</organism>
<keyword evidence="2" id="KW-1185">Reference proteome</keyword>
<evidence type="ECO:0000313" key="1">
    <source>
        <dbReference type="EMBL" id="OGX90282.1"/>
    </source>
</evidence>
<sequence length="242" mass="27380">MRREYHEWFSPALGRRMELAVFGEGGARVLLFPTRRARFFDYEHWGVVEALRPKVEGGCLQLYCLDSIDAESLYCAAKHPAERIGRHLQYERYLLGEVLPLTQQLNPHPCLIAAGCSMGAYHAVNLAFRHPHLFAKVLGLSGRYDLTQPMASFRDLFQGYVDEAVYLNTPNRFLANLTDEGYLASLRQMEVTLAVGAEDAFLADNLFLSQLLHGKGIGHQLHVWAGEAHAPPAWQHMVELYL</sequence>
<dbReference type="SUPFAM" id="SSF53474">
    <property type="entry name" value="alpha/beta-Hydrolases"/>
    <property type="match status" value="1"/>
</dbReference>
<dbReference type="Gene3D" id="3.40.50.1820">
    <property type="entry name" value="alpha/beta hydrolase"/>
    <property type="match status" value="1"/>
</dbReference>
<evidence type="ECO:0000313" key="2">
    <source>
        <dbReference type="Proteomes" id="UP000177506"/>
    </source>
</evidence>
<reference evidence="1 2" key="1">
    <citation type="submission" date="2016-08" db="EMBL/GenBank/DDBJ databases">
        <title>Hymenobacter coccineus sp. nov., Hymenobacter lapidarius sp. nov. and Hymenobacter glacialis sp. nov., isolated from Antarctic soil.</title>
        <authorList>
            <person name="Sedlacek I."/>
            <person name="Kralova S."/>
            <person name="Kyrova K."/>
            <person name="Maslanova I."/>
            <person name="Stankova E."/>
            <person name="Vrbovska V."/>
            <person name="Nemec M."/>
            <person name="Bartak M."/>
            <person name="Svec P."/>
            <person name="Busse H.-J."/>
            <person name="Pantucek R."/>
        </authorList>
    </citation>
    <scope>NUCLEOTIDE SEQUENCE [LARGE SCALE GENOMIC DNA]</scope>
    <source>
        <strain evidence="1 2">CCM 8649</strain>
    </source>
</reference>
<name>A0A1G1THC1_9BACT</name>